<evidence type="ECO:0000259" key="2">
    <source>
        <dbReference type="Pfam" id="PF00534"/>
    </source>
</evidence>
<dbReference type="RefSeq" id="WP_068843822.1">
    <property type="nucleotide sequence ID" value="NZ_FRBT01000004.1"/>
</dbReference>
<organism evidence="4 5">
    <name type="scientific">Flavobacterium chilense</name>
    <dbReference type="NCBI Taxonomy" id="946677"/>
    <lineage>
        <taxon>Bacteria</taxon>
        <taxon>Pseudomonadati</taxon>
        <taxon>Bacteroidota</taxon>
        <taxon>Flavobacteriia</taxon>
        <taxon>Flavobacteriales</taxon>
        <taxon>Flavobacteriaceae</taxon>
        <taxon>Flavobacterium</taxon>
    </lineage>
</organism>
<sequence length="358" mass="41984">MKIAFFFNNLSNTGTNIATRDLIYQLKKTQSLECIDVFFFDKVENELEITESKIQISFFTRVDFSKYDIIHSSNLRSDFYVFFNKSFFSREKRIKYVTSVHSIIPEDLSFTYSNLVSKLISPIWIKVKKNNDAIVVSSDSMYNYYKDLFGNKNLSIIEYGRSIEPLDNFKIPETDIDLILSFKKKYKVIGTVGSLIKRKNYEAVISLLKKDENYGWICLGLGEEHDNLLKLLKENEFEDRVLFLGFKTDSRPYYEFFNLFFHPSRSEGFALVIIDAMSHKTPMLLSNLEVYKSIIKEDMAFYFELDDEVSLSDTFEKIRQGGRAVEKVVEKSFMTYEAKFSIEKYGEKHLVIFNSLIR</sequence>
<keyword evidence="1 4" id="KW-0808">Transferase</keyword>
<evidence type="ECO:0000313" key="4">
    <source>
        <dbReference type="EMBL" id="SHM19100.1"/>
    </source>
</evidence>
<dbReference type="Pfam" id="PF13439">
    <property type="entry name" value="Glyco_transf_4"/>
    <property type="match status" value="1"/>
</dbReference>
<keyword evidence="5" id="KW-1185">Reference proteome</keyword>
<dbReference type="Proteomes" id="UP000184028">
    <property type="component" value="Unassembled WGS sequence"/>
</dbReference>
<accession>A0A1M7GSA2</accession>
<dbReference type="EMBL" id="FRBT01000004">
    <property type="protein sequence ID" value="SHM19100.1"/>
    <property type="molecule type" value="Genomic_DNA"/>
</dbReference>
<dbReference type="AlphaFoldDB" id="A0A1M7GSA2"/>
<dbReference type="Pfam" id="PF00534">
    <property type="entry name" value="Glycos_transf_1"/>
    <property type="match status" value="1"/>
</dbReference>
<feature type="domain" description="Glycosyltransferase subfamily 4-like N-terminal" evidence="3">
    <location>
        <begin position="65"/>
        <end position="158"/>
    </location>
</feature>
<protein>
    <submittedName>
        <fullName evidence="4">Glycosyltransferase involved in cell wall bisynthesis</fullName>
    </submittedName>
</protein>
<dbReference type="STRING" id="946677.SAMN05444484_104324"/>
<gene>
    <name evidence="4" type="ORF">SAMN05444484_104324</name>
</gene>
<dbReference type="InterPro" id="IPR028098">
    <property type="entry name" value="Glyco_trans_4-like_N"/>
</dbReference>
<dbReference type="InterPro" id="IPR001296">
    <property type="entry name" value="Glyco_trans_1"/>
</dbReference>
<dbReference type="GO" id="GO:0009103">
    <property type="term" value="P:lipopolysaccharide biosynthetic process"/>
    <property type="evidence" value="ECO:0007669"/>
    <property type="project" value="TreeGrafter"/>
</dbReference>
<dbReference type="Gene3D" id="3.40.50.2000">
    <property type="entry name" value="Glycogen Phosphorylase B"/>
    <property type="match status" value="2"/>
</dbReference>
<evidence type="ECO:0000256" key="1">
    <source>
        <dbReference type="ARBA" id="ARBA00022679"/>
    </source>
</evidence>
<dbReference type="SUPFAM" id="SSF53756">
    <property type="entry name" value="UDP-Glycosyltransferase/glycogen phosphorylase"/>
    <property type="match status" value="1"/>
</dbReference>
<evidence type="ECO:0000259" key="3">
    <source>
        <dbReference type="Pfam" id="PF13439"/>
    </source>
</evidence>
<proteinExistence type="predicted"/>
<dbReference type="PANTHER" id="PTHR46401:SF2">
    <property type="entry name" value="GLYCOSYLTRANSFERASE WBBK-RELATED"/>
    <property type="match status" value="1"/>
</dbReference>
<dbReference type="GO" id="GO:0016757">
    <property type="term" value="F:glycosyltransferase activity"/>
    <property type="evidence" value="ECO:0007669"/>
    <property type="project" value="InterPro"/>
</dbReference>
<evidence type="ECO:0000313" key="5">
    <source>
        <dbReference type="Proteomes" id="UP000184028"/>
    </source>
</evidence>
<name>A0A1M7GSA2_9FLAO</name>
<feature type="domain" description="Glycosyl transferase family 1" evidence="2">
    <location>
        <begin position="181"/>
        <end position="318"/>
    </location>
</feature>
<dbReference type="OrthoDB" id="7560678at2"/>
<dbReference type="PANTHER" id="PTHR46401">
    <property type="entry name" value="GLYCOSYLTRANSFERASE WBBK-RELATED"/>
    <property type="match status" value="1"/>
</dbReference>
<reference evidence="5" key="1">
    <citation type="submission" date="2016-11" db="EMBL/GenBank/DDBJ databases">
        <authorList>
            <person name="Varghese N."/>
            <person name="Submissions S."/>
        </authorList>
    </citation>
    <scope>NUCLEOTIDE SEQUENCE [LARGE SCALE GENOMIC DNA]</scope>
    <source>
        <strain evidence="5">DSM 24724</strain>
    </source>
</reference>